<dbReference type="EMBL" id="SJPX01000002">
    <property type="protein sequence ID" value="TWU55249.1"/>
    <property type="molecule type" value="Genomic_DNA"/>
</dbReference>
<keyword evidence="1" id="KW-0472">Membrane</keyword>
<evidence type="ECO:0000313" key="3">
    <source>
        <dbReference type="Proteomes" id="UP000317977"/>
    </source>
</evidence>
<reference evidence="2 3" key="1">
    <citation type="submission" date="2019-02" db="EMBL/GenBank/DDBJ databases">
        <title>Deep-cultivation of Planctomycetes and their phenomic and genomic characterization uncovers novel biology.</title>
        <authorList>
            <person name="Wiegand S."/>
            <person name="Jogler M."/>
            <person name="Boedeker C."/>
            <person name="Pinto D."/>
            <person name="Vollmers J."/>
            <person name="Rivas-Marin E."/>
            <person name="Kohn T."/>
            <person name="Peeters S.H."/>
            <person name="Heuer A."/>
            <person name="Rast P."/>
            <person name="Oberbeckmann S."/>
            <person name="Bunk B."/>
            <person name="Jeske O."/>
            <person name="Meyerdierks A."/>
            <person name="Storesund J.E."/>
            <person name="Kallscheuer N."/>
            <person name="Luecker S."/>
            <person name="Lage O.M."/>
            <person name="Pohl T."/>
            <person name="Merkel B.J."/>
            <person name="Hornburger P."/>
            <person name="Mueller R.-W."/>
            <person name="Bruemmer F."/>
            <person name="Labrenz M."/>
            <person name="Spormann A.M."/>
            <person name="Op Den Camp H."/>
            <person name="Overmann J."/>
            <person name="Amann R."/>
            <person name="Jetten M.S.M."/>
            <person name="Mascher T."/>
            <person name="Medema M.H."/>
            <person name="Devos D.P."/>
            <person name="Kaster A.-K."/>
            <person name="Ovreas L."/>
            <person name="Rohde M."/>
            <person name="Galperin M.Y."/>
            <person name="Jogler C."/>
        </authorList>
    </citation>
    <scope>NUCLEOTIDE SEQUENCE [LARGE SCALE GENOMIC DNA]</scope>
    <source>
        <strain evidence="2 3">Poly59</strain>
    </source>
</reference>
<evidence type="ECO:0000256" key="1">
    <source>
        <dbReference type="SAM" id="Phobius"/>
    </source>
</evidence>
<feature type="transmembrane region" description="Helical" evidence="1">
    <location>
        <begin position="20"/>
        <end position="42"/>
    </location>
</feature>
<organism evidence="2 3">
    <name type="scientific">Rubripirellula reticaptiva</name>
    <dbReference type="NCBI Taxonomy" id="2528013"/>
    <lineage>
        <taxon>Bacteria</taxon>
        <taxon>Pseudomonadati</taxon>
        <taxon>Planctomycetota</taxon>
        <taxon>Planctomycetia</taxon>
        <taxon>Pirellulales</taxon>
        <taxon>Pirellulaceae</taxon>
        <taxon>Rubripirellula</taxon>
    </lineage>
</organism>
<comment type="caution">
    <text evidence="2">The sequence shown here is derived from an EMBL/GenBank/DDBJ whole genome shotgun (WGS) entry which is preliminary data.</text>
</comment>
<sequence>MQTEKAKSEFAAERSARRFWVSLVVVLLGLQLVIGFVAIRLATGDPTVAVVPDYHNEALDWDMTRREVMAAERMGWSVEIEASDVSDGNGFRATEVSVTDESGNPVDDLRIVGSVYHHARASDIERFELPSVGKGRYLTLAPMARPGLWQVEIFIEGAEVPMRKSVEIDIPTT</sequence>
<name>A0A5C6F5Y2_9BACT</name>
<dbReference type="RefSeq" id="WP_146533473.1">
    <property type="nucleotide sequence ID" value="NZ_SJPX01000002.1"/>
</dbReference>
<evidence type="ECO:0000313" key="2">
    <source>
        <dbReference type="EMBL" id="TWU55249.1"/>
    </source>
</evidence>
<keyword evidence="1" id="KW-1133">Transmembrane helix</keyword>
<accession>A0A5C6F5Y2</accession>
<dbReference type="OrthoDB" id="288113at2"/>
<dbReference type="Pfam" id="PF05751">
    <property type="entry name" value="FixH"/>
    <property type="match status" value="1"/>
</dbReference>
<gene>
    <name evidence="2" type="ORF">Poly59_15460</name>
</gene>
<dbReference type="AlphaFoldDB" id="A0A5C6F5Y2"/>
<keyword evidence="3" id="KW-1185">Reference proteome</keyword>
<proteinExistence type="predicted"/>
<protein>
    <submittedName>
        <fullName evidence="2">FixH</fullName>
    </submittedName>
</protein>
<dbReference type="InterPro" id="IPR008620">
    <property type="entry name" value="FixH"/>
</dbReference>
<keyword evidence="1" id="KW-0812">Transmembrane</keyword>
<dbReference type="Proteomes" id="UP000317977">
    <property type="component" value="Unassembled WGS sequence"/>
</dbReference>